<organism evidence="2 3">
    <name type="scientific">Eumeta variegata</name>
    <name type="common">Bagworm moth</name>
    <name type="synonym">Eumeta japonica</name>
    <dbReference type="NCBI Taxonomy" id="151549"/>
    <lineage>
        <taxon>Eukaryota</taxon>
        <taxon>Metazoa</taxon>
        <taxon>Ecdysozoa</taxon>
        <taxon>Arthropoda</taxon>
        <taxon>Hexapoda</taxon>
        <taxon>Insecta</taxon>
        <taxon>Pterygota</taxon>
        <taxon>Neoptera</taxon>
        <taxon>Endopterygota</taxon>
        <taxon>Lepidoptera</taxon>
        <taxon>Glossata</taxon>
        <taxon>Ditrysia</taxon>
        <taxon>Tineoidea</taxon>
        <taxon>Psychidae</taxon>
        <taxon>Oiketicinae</taxon>
        <taxon>Eumeta</taxon>
    </lineage>
</organism>
<evidence type="ECO:0000256" key="1">
    <source>
        <dbReference type="SAM" id="MobiDB-lite"/>
    </source>
</evidence>
<evidence type="ECO:0000313" key="3">
    <source>
        <dbReference type="Proteomes" id="UP000299102"/>
    </source>
</evidence>
<feature type="region of interest" description="Disordered" evidence="1">
    <location>
        <begin position="1"/>
        <end position="22"/>
    </location>
</feature>
<evidence type="ECO:0000313" key="2">
    <source>
        <dbReference type="EMBL" id="GBP17981.1"/>
    </source>
</evidence>
<dbReference type="Proteomes" id="UP000299102">
    <property type="component" value="Unassembled WGS sequence"/>
</dbReference>
<sequence>MSYSLASRKRSPTTKLLDVPTRPARRVATSPVRVRVCVRSPPVCAHLPLRRAARPRGSPTAPAPVAAGAGAGRCGRATELQLLFGSIEDKPIGRSKTSAKEAKEQ</sequence>
<name>A0A4C1TVB5_EUMVA</name>
<comment type="caution">
    <text evidence="2">The sequence shown here is derived from an EMBL/GenBank/DDBJ whole genome shotgun (WGS) entry which is preliminary data.</text>
</comment>
<accession>A0A4C1TVB5</accession>
<dbReference type="AlphaFoldDB" id="A0A4C1TVB5"/>
<proteinExistence type="predicted"/>
<reference evidence="2 3" key="1">
    <citation type="journal article" date="2019" name="Commun. Biol.">
        <title>The bagworm genome reveals a unique fibroin gene that provides high tensile strength.</title>
        <authorList>
            <person name="Kono N."/>
            <person name="Nakamura H."/>
            <person name="Ohtoshi R."/>
            <person name="Tomita M."/>
            <person name="Numata K."/>
            <person name="Arakawa K."/>
        </authorList>
    </citation>
    <scope>NUCLEOTIDE SEQUENCE [LARGE SCALE GENOMIC DNA]</scope>
</reference>
<feature type="region of interest" description="Disordered" evidence="1">
    <location>
        <begin position="49"/>
        <end position="71"/>
    </location>
</feature>
<protein>
    <submittedName>
        <fullName evidence="2">Uncharacterized protein</fullName>
    </submittedName>
</protein>
<dbReference type="EMBL" id="BGZK01000092">
    <property type="protein sequence ID" value="GBP17981.1"/>
    <property type="molecule type" value="Genomic_DNA"/>
</dbReference>
<gene>
    <name evidence="2" type="ORF">EVAR_16925_1</name>
</gene>
<keyword evidence="3" id="KW-1185">Reference proteome</keyword>